<keyword evidence="2" id="KW-1185">Reference proteome</keyword>
<dbReference type="SUPFAM" id="SSF53850">
    <property type="entry name" value="Periplasmic binding protein-like II"/>
    <property type="match status" value="1"/>
</dbReference>
<evidence type="ECO:0008006" key="3">
    <source>
        <dbReference type="Google" id="ProtNLM"/>
    </source>
</evidence>
<name>A0A0R1N316_9LACO</name>
<sequence>MKRNGLLGITVMLAAAVLVGCGSGNSAGSSSSGKVTLSFASWDTKQAVGLRKMADKFEKDNPNIKIKMETTPWDQYWTKMEAATTGGKMPDVVTMHSNESYKYMSNDMLMSLEDMAKKGDIKFSNYNSGVTKLYMYKGKHYAVPKDVTNIGLWYNKTLFDQAGVKYPDGTWTWETFAENAKKLTNAAKGVYGFAAATAPETGYYNFIYQNDGQIWSMNEKKSHYNDKNTVGALQFYQDLMLKDKVSPSAQVLEQTDQINLFESGKVAMIMAGNWGAEELASNEYTAKNADVAPLPKGKKQATVTNGLAWGISAKTTHPKEAQKFLKFLASKEANTMQSDLGVSIPAYEGLGQGWTDKYKKTFAHIESFNEQLKYGVLRPFNANTIKCETLSNEQVGKMMSGKQTAQETADTVAKGIDKILAGKE</sequence>
<dbReference type="PROSITE" id="PS51257">
    <property type="entry name" value="PROKAR_LIPOPROTEIN"/>
    <property type="match status" value="1"/>
</dbReference>
<dbReference type="InterPro" id="IPR006059">
    <property type="entry name" value="SBP"/>
</dbReference>
<proteinExistence type="predicted"/>
<evidence type="ECO:0000313" key="1">
    <source>
        <dbReference type="EMBL" id="KRL14639.1"/>
    </source>
</evidence>
<dbReference type="PANTHER" id="PTHR43649:SF30">
    <property type="entry name" value="ABC TRANSPORTER SUBSTRATE-BINDING PROTEIN"/>
    <property type="match status" value="1"/>
</dbReference>
<evidence type="ECO:0000313" key="2">
    <source>
        <dbReference type="Proteomes" id="UP000051330"/>
    </source>
</evidence>
<accession>A0A0R1N316</accession>
<dbReference type="Pfam" id="PF01547">
    <property type="entry name" value="SBP_bac_1"/>
    <property type="match status" value="1"/>
</dbReference>
<dbReference type="EMBL" id="AZEC01000001">
    <property type="protein sequence ID" value="KRL14639.1"/>
    <property type="molecule type" value="Genomic_DNA"/>
</dbReference>
<gene>
    <name evidence="1" type="ORF">FD09_GL000292</name>
</gene>
<dbReference type="Proteomes" id="UP000051330">
    <property type="component" value="Unassembled WGS sequence"/>
</dbReference>
<protein>
    <recommendedName>
        <fullName evidence="3">Sugar ABC transporter substrate-binding protein</fullName>
    </recommendedName>
</protein>
<dbReference type="CDD" id="cd13585">
    <property type="entry name" value="PBP2_TMBP_like"/>
    <property type="match status" value="1"/>
</dbReference>
<dbReference type="STRING" id="1423792.FD09_GL000292"/>
<dbReference type="Gene3D" id="3.40.190.10">
    <property type="entry name" value="Periplasmic binding protein-like II"/>
    <property type="match status" value="1"/>
</dbReference>
<dbReference type="PATRIC" id="fig|1423792.3.peg.297"/>
<dbReference type="PANTHER" id="PTHR43649">
    <property type="entry name" value="ARABINOSE-BINDING PROTEIN-RELATED"/>
    <property type="match status" value="1"/>
</dbReference>
<dbReference type="OrthoDB" id="9795467at2"/>
<dbReference type="AlphaFoldDB" id="A0A0R1N316"/>
<dbReference type="InterPro" id="IPR050490">
    <property type="entry name" value="Bact_solute-bd_prot1"/>
</dbReference>
<comment type="caution">
    <text evidence="1">The sequence shown here is derived from an EMBL/GenBank/DDBJ whole genome shotgun (WGS) entry which is preliminary data.</text>
</comment>
<dbReference type="RefSeq" id="WP_057817514.1">
    <property type="nucleotide sequence ID" value="NZ_AZEC01000001.1"/>
</dbReference>
<organism evidence="1 2">
    <name type="scientific">Schleiferilactobacillus perolens DSM 12744</name>
    <dbReference type="NCBI Taxonomy" id="1423792"/>
    <lineage>
        <taxon>Bacteria</taxon>
        <taxon>Bacillati</taxon>
        <taxon>Bacillota</taxon>
        <taxon>Bacilli</taxon>
        <taxon>Lactobacillales</taxon>
        <taxon>Lactobacillaceae</taxon>
        <taxon>Schleiferilactobacillus</taxon>
    </lineage>
</organism>
<reference evidence="1 2" key="1">
    <citation type="journal article" date="2015" name="Genome Announc.">
        <title>Expanding the biotechnology potential of lactobacilli through comparative genomics of 213 strains and associated genera.</title>
        <authorList>
            <person name="Sun Z."/>
            <person name="Harris H.M."/>
            <person name="McCann A."/>
            <person name="Guo C."/>
            <person name="Argimon S."/>
            <person name="Zhang W."/>
            <person name="Yang X."/>
            <person name="Jeffery I.B."/>
            <person name="Cooney J.C."/>
            <person name="Kagawa T.F."/>
            <person name="Liu W."/>
            <person name="Song Y."/>
            <person name="Salvetti E."/>
            <person name="Wrobel A."/>
            <person name="Rasinkangas P."/>
            <person name="Parkhill J."/>
            <person name="Rea M.C."/>
            <person name="O'Sullivan O."/>
            <person name="Ritari J."/>
            <person name="Douillard F.P."/>
            <person name="Paul Ross R."/>
            <person name="Yang R."/>
            <person name="Briner A.E."/>
            <person name="Felis G.E."/>
            <person name="de Vos W.M."/>
            <person name="Barrangou R."/>
            <person name="Klaenhammer T.R."/>
            <person name="Caufield P.W."/>
            <person name="Cui Y."/>
            <person name="Zhang H."/>
            <person name="O'Toole P.W."/>
        </authorList>
    </citation>
    <scope>NUCLEOTIDE SEQUENCE [LARGE SCALE GENOMIC DNA]</scope>
    <source>
        <strain evidence="1 2">DSM 12744</strain>
    </source>
</reference>